<keyword evidence="1" id="KW-0472">Membrane</keyword>
<protein>
    <recommendedName>
        <fullName evidence="4">Fibronectin type-III domain-containing protein</fullName>
    </recommendedName>
</protein>
<name>A0A1B0AL07_9MUSC</name>
<evidence type="ECO:0008006" key="4">
    <source>
        <dbReference type="Google" id="ProtNLM"/>
    </source>
</evidence>
<proteinExistence type="predicted"/>
<keyword evidence="1" id="KW-1133">Transmembrane helix</keyword>
<dbReference type="STRING" id="67801.A0A1B0AL07"/>
<dbReference type="Gene3D" id="2.60.40.10">
    <property type="entry name" value="Immunoglobulins"/>
    <property type="match status" value="1"/>
</dbReference>
<dbReference type="EnsemblMetazoa" id="GPPI000491-RA">
    <property type="protein sequence ID" value="GPPI000491-PA"/>
    <property type="gene ID" value="GPPI000491"/>
</dbReference>
<dbReference type="Proteomes" id="UP000092460">
    <property type="component" value="Unassembled WGS sequence"/>
</dbReference>
<dbReference type="VEuPathDB" id="VectorBase:GPPI000491"/>
<feature type="transmembrane region" description="Helical" evidence="1">
    <location>
        <begin position="9"/>
        <end position="29"/>
    </location>
</feature>
<keyword evidence="3" id="KW-1185">Reference proteome</keyword>
<feature type="transmembrane region" description="Helical" evidence="1">
    <location>
        <begin position="119"/>
        <end position="141"/>
    </location>
</feature>
<evidence type="ECO:0000313" key="2">
    <source>
        <dbReference type="EnsemblMetazoa" id="GPPI000491-PA"/>
    </source>
</evidence>
<dbReference type="InterPro" id="IPR013783">
    <property type="entry name" value="Ig-like_fold"/>
</dbReference>
<evidence type="ECO:0000313" key="3">
    <source>
        <dbReference type="Proteomes" id="UP000092460"/>
    </source>
</evidence>
<keyword evidence="1" id="KW-0812">Transmembrane</keyword>
<dbReference type="CDD" id="cd00063">
    <property type="entry name" value="FN3"/>
    <property type="match status" value="1"/>
</dbReference>
<dbReference type="EMBL" id="JXJN01029535">
    <property type="status" value="NOT_ANNOTATED_CDS"/>
    <property type="molecule type" value="Genomic_DNA"/>
</dbReference>
<accession>A0A1B0AL07</accession>
<evidence type="ECO:0000256" key="1">
    <source>
        <dbReference type="SAM" id="Phobius"/>
    </source>
</evidence>
<reference evidence="3" key="1">
    <citation type="submission" date="2015-01" db="EMBL/GenBank/DDBJ databases">
        <authorList>
            <person name="Aksoy S."/>
            <person name="Warren W."/>
            <person name="Wilson R.K."/>
        </authorList>
    </citation>
    <scope>NUCLEOTIDE SEQUENCE [LARGE SCALE GENOMIC DNA]</scope>
    <source>
        <strain evidence="3">IAEA</strain>
    </source>
</reference>
<organism evidence="2 3">
    <name type="scientific">Glossina palpalis gambiensis</name>
    <dbReference type="NCBI Taxonomy" id="67801"/>
    <lineage>
        <taxon>Eukaryota</taxon>
        <taxon>Metazoa</taxon>
        <taxon>Ecdysozoa</taxon>
        <taxon>Arthropoda</taxon>
        <taxon>Hexapoda</taxon>
        <taxon>Insecta</taxon>
        <taxon>Pterygota</taxon>
        <taxon>Neoptera</taxon>
        <taxon>Endopterygota</taxon>
        <taxon>Diptera</taxon>
        <taxon>Brachycera</taxon>
        <taxon>Muscomorpha</taxon>
        <taxon>Hippoboscoidea</taxon>
        <taxon>Glossinidae</taxon>
        <taxon>Glossina</taxon>
    </lineage>
</organism>
<reference evidence="2" key="2">
    <citation type="submission" date="2020-05" db="UniProtKB">
        <authorList>
            <consortium name="EnsemblMetazoa"/>
        </authorList>
    </citation>
    <scope>IDENTIFICATION</scope>
    <source>
        <strain evidence="2">IAEA</strain>
    </source>
</reference>
<dbReference type="SUPFAM" id="SSF49265">
    <property type="entry name" value="Fibronectin type III"/>
    <property type="match status" value="1"/>
</dbReference>
<sequence length="158" mass="17504">MLCLPANDFLIIINFLKIFLGILLFYHIVVRGIDTAHNYSRILTNVTIDAASPTLVLANLTEGVMYTVSVAGGNSAGIGPYCIPATLRLDPTTKRLDPFINQRYPINQDHVDDVLTQPWFIILLGTILAIMMLSLGAMVFVKRKHMMMKQSALTAIRG</sequence>
<dbReference type="AlphaFoldDB" id="A0A1B0AL07"/>
<dbReference type="InterPro" id="IPR036116">
    <property type="entry name" value="FN3_sf"/>
</dbReference>
<dbReference type="InterPro" id="IPR003961">
    <property type="entry name" value="FN3_dom"/>
</dbReference>